<proteinExistence type="predicted"/>
<organism evidence="1 2">
    <name type="scientific">Jaapia argillacea MUCL 33604</name>
    <dbReference type="NCBI Taxonomy" id="933084"/>
    <lineage>
        <taxon>Eukaryota</taxon>
        <taxon>Fungi</taxon>
        <taxon>Dikarya</taxon>
        <taxon>Basidiomycota</taxon>
        <taxon>Agaricomycotina</taxon>
        <taxon>Agaricomycetes</taxon>
        <taxon>Agaricomycetidae</taxon>
        <taxon>Jaapiales</taxon>
        <taxon>Jaapiaceae</taxon>
        <taxon>Jaapia</taxon>
    </lineage>
</organism>
<dbReference type="SUPFAM" id="SSF52047">
    <property type="entry name" value="RNI-like"/>
    <property type="match status" value="1"/>
</dbReference>
<gene>
    <name evidence="1" type="ORF">JAAARDRAFT_150312</name>
</gene>
<dbReference type="Gene3D" id="3.80.10.10">
    <property type="entry name" value="Ribonuclease Inhibitor"/>
    <property type="match status" value="1"/>
</dbReference>
<dbReference type="AlphaFoldDB" id="A0A067Q5V0"/>
<dbReference type="InterPro" id="IPR032675">
    <property type="entry name" value="LRR_dom_sf"/>
</dbReference>
<dbReference type="PANTHER" id="PTHR38926">
    <property type="entry name" value="F-BOX DOMAIN CONTAINING PROTEIN, EXPRESSED"/>
    <property type="match status" value="1"/>
</dbReference>
<name>A0A067Q5V0_9AGAM</name>
<dbReference type="OrthoDB" id="2663142at2759"/>
<evidence type="ECO:0000313" key="1">
    <source>
        <dbReference type="EMBL" id="KDQ61540.1"/>
    </source>
</evidence>
<evidence type="ECO:0008006" key="3">
    <source>
        <dbReference type="Google" id="ProtNLM"/>
    </source>
</evidence>
<dbReference type="PANTHER" id="PTHR38926:SF5">
    <property type="entry name" value="F-BOX AND LEUCINE-RICH REPEAT PROTEIN 6"/>
    <property type="match status" value="1"/>
</dbReference>
<evidence type="ECO:0000313" key="2">
    <source>
        <dbReference type="Proteomes" id="UP000027265"/>
    </source>
</evidence>
<protein>
    <recommendedName>
        <fullName evidence="3">F-box domain-containing protein</fullName>
    </recommendedName>
</protein>
<accession>A0A067Q5V0</accession>
<reference evidence="2" key="1">
    <citation type="journal article" date="2014" name="Proc. Natl. Acad. Sci. U.S.A.">
        <title>Extensive sampling of basidiomycete genomes demonstrates inadequacy of the white-rot/brown-rot paradigm for wood decay fungi.</title>
        <authorList>
            <person name="Riley R."/>
            <person name="Salamov A.A."/>
            <person name="Brown D.W."/>
            <person name="Nagy L.G."/>
            <person name="Floudas D."/>
            <person name="Held B.W."/>
            <person name="Levasseur A."/>
            <person name="Lombard V."/>
            <person name="Morin E."/>
            <person name="Otillar R."/>
            <person name="Lindquist E.A."/>
            <person name="Sun H."/>
            <person name="LaButti K.M."/>
            <person name="Schmutz J."/>
            <person name="Jabbour D."/>
            <person name="Luo H."/>
            <person name="Baker S.E."/>
            <person name="Pisabarro A.G."/>
            <person name="Walton J.D."/>
            <person name="Blanchette R.A."/>
            <person name="Henrissat B."/>
            <person name="Martin F."/>
            <person name="Cullen D."/>
            <person name="Hibbett D.S."/>
            <person name="Grigoriev I.V."/>
        </authorList>
    </citation>
    <scope>NUCLEOTIDE SEQUENCE [LARGE SCALE GENOMIC DNA]</scope>
    <source>
        <strain evidence="2">MUCL 33604</strain>
    </source>
</reference>
<keyword evidence="2" id="KW-1185">Reference proteome</keyword>
<dbReference type="STRING" id="933084.A0A067Q5V0"/>
<dbReference type="Proteomes" id="UP000027265">
    <property type="component" value="Unassembled WGS sequence"/>
</dbReference>
<dbReference type="EMBL" id="KL197712">
    <property type="protein sequence ID" value="KDQ61540.1"/>
    <property type="molecule type" value="Genomic_DNA"/>
</dbReference>
<sequence>MMHQALFVDEIIRDVFEHCSDFEDTEFRRSLGRLSRCCRAWKEPALDRLWCRLSSLEPLLSLIPRLSDPSKPTPLAPLSPQDRAIFRSYASRVKHIRQGLGPRIDQLLSLIASCDGDATILPGVQTAQIMVAGGLYQHLPFILSPRLNQLDITTRSIDGESEASQAVARFLTQAIDIAPSLTSLTLRGLACQDLNRAVASMTNLRCLSLLLHGTLLPSTLAAIATFPNLEELRIHASCVERDAFTSSIIINSPLFPALRTFRIRGHPALMEVMLSKMEHSNISCLHLEIDGSNRSPTSAVPLLEIIGRTLSSSLQDLTIEHHLDLDEAEEIDTIPLDTKSNNICFTIDTLRPLAKTRYLRRFVLDSSLPPYLRDKDLKELLLQWPVLEHLDLGTHPALDSLAEKWMSEITLYGLVLVAKHSPQLKKLALPINPSTSGPKLDGLVGCGLQELSLGCPLPPDTRALAPVLSALFPVLVTLDGRGRHEDEWVGVMSGLDE</sequence>
<dbReference type="InParanoid" id="A0A067Q5V0"/>
<dbReference type="HOGENOM" id="CLU_021164_6_0_1"/>